<keyword evidence="9" id="KW-1185">Reference proteome</keyword>
<evidence type="ECO:0000256" key="4">
    <source>
        <dbReference type="ARBA" id="ARBA00023237"/>
    </source>
</evidence>
<evidence type="ECO:0000259" key="7">
    <source>
        <dbReference type="Pfam" id="PF13505"/>
    </source>
</evidence>
<sequence>MKRLALVGMTALVSGLSAQALAADLPYASDPAPTTYSDPVAAARFDWTGAYVGGNVGWGWGNFENSGAADTEANGVQGGVHAGYNYMITPNFLAGVEADFQLSDLSDTGTLGGVTAETSSDWNASIRGRLGFTFDRFLVYGAGGLAVADQSLKVGGSSDDATAIGWTLGGGVEGAVTNNITARLEYVHQNFGSEDFNISGTQYQSELDDNIVRFGMSYKF</sequence>
<evidence type="ECO:0000256" key="2">
    <source>
        <dbReference type="ARBA" id="ARBA00022729"/>
    </source>
</evidence>
<keyword evidence="2 6" id="KW-0732">Signal</keyword>
<comment type="caution">
    <text evidence="8">The sequence shown here is derived from an EMBL/GenBank/DDBJ whole genome shotgun (WGS) entry which is preliminary data.</text>
</comment>
<feature type="domain" description="Outer membrane protein beta-barrel" evidence="7">
    <location>
        <begin position="41"/>
        <end position="220"/>
    </location>
</feature>
<dbReference type="AlphaFoldDB" id="A0A939EJM9"/>
<feature type="signal peptide" evidence="6">
    <location>
        <begin position="1"/>
        <end position="22"/>
    </location>
</feature>
<dbReference type="RefSeq" id="WP_206937526.1">
    <property type="nucleotide sequence ID" value="NZ_JAFLNF010000001.1"/>
</dbReference>
<organism evidence="8 9">
    <name type="scientific">Roseibium limicola</name>
    <dbReference type="NCBI Taxonomy" id="2816037"/>
    <lineage>
        <taxon>Bacteria</taxon>
        <taxon>Pseudomonadati</taxon>
        <taxon>Pseudomonadota</taxon>
        <taxon>Alphaproteobacteria</taxon>
        <taxon>Hyphomicrobiales</taxon>
        <taxon>Stappiaceae</taxon>
        <taxon>Roseibium</taxon>
    </lineage>
</organism>
<evidence type="ECO:0000256" key="6">
    <source>
        <dbReference type="SAM" id="SignalP"/>
    </source>
</evidence>
<feature type="chain" id="PRO_5036991424" evidence="6">
    <location>
        <begin position="23"/>
        <end position="220"/>
    </location>
</feature>
<comment type="subcellular location">
    <subcellularLocation>
        <location evidence="1">Cell outer membrane</location>
    </subcellularLocation>
</comment>
<evidence type="ECO:0000313" key="9">
    <source>
        <dbReference type="Proteomes" id="UP000664779"/>
    </source>
</evidence>
<dbReference type="Pfam" id="PF13505">
    <property type="entry name" value="OMP_b-brl"/>
    <property type="match status" value="1"/>
</dbReference>
<evidence type="ECO:0000256" key="1">
    <source>
        <dbReference type="ARBA" id="ARBA00004442"/>
    </source>
</evidence>
<dbReference type="SUPFAM" id="SSF56925">
    <property type="entry name" value="OMPA-like"/>
    <property type="match status" value="1"/>
</dbReference>
<dbReference type="PANTHER" id="PTHR34001">
    <property type="entry name" value="BLL7405 PROTEIN"/>
    <property type="match status" value="1"/>
</dbReference>
<dbReference type="InterPro" id="IPR051692">
    <property type="entry name" value="OMP-like"/>
</dbReference>
<evidence type="ECO:0000256" key="3">
    <source>
        <dbReference type="ARBA" id="ARBA00023136"/>
    </source>
</evidence>
<dbReference type="InterPro" id="IPR027385">
    <property type="entry name" value="Beta-barrel_OMP"/>
</dbReference>
<dbReference type="EMBL" id="JAFLNF010000001">
    <property type="protein sequence ID" value="MBO0343814.1"/>
    <property type="molecule type" value="Genomic_DNA"/>
</dbReference>
<keyword evidence="3" id="KW-0472">Membrane</keyword>
<evidence type="ECO:0000313" key="8">
    <source>
        <dbReference type="EMBL" id="MBO0343814.1"/>
    </source>
</evidence>
<gene>
    <name evidence="8" type="ORF">J0X15_01155</name>
</gene>
<accession>A0A939EJM9</accession>
<proteinExistence type="inferred from homology"/>
<dbReference type="Proteomes" id="UP000664779">
    <property type="component" value="Unassembled WGS sequence"/>
</dbReference>
<dbReference type="PANTHER" id="PTHR34001:SF3">
    <property type="entry name" value="BLL7405 PROTEIN"/>
    <property type="match status" value="1"/>
</dbReference>
<dbReference type="InterPro" id="IPR011250">
    <property type="entry name" value="OMP/PagP_B-barrel"/>
</dbReference>
<protein>
    <submittedName>
        <fullName evidence="8">Porin family protein</fullName>
    </submittedName>
</protein>
<evidence type="ECO:0000256" key="5">
    <source>
        <dbReference type="ARBA" id="ARBA00038306"/>
    </source>
</evidence>
<dbReference type="Gene3D" id="2.40.160.20">
    <property type="match status" value="1"/>
</dbReference>
<keyword evidence="4" id="KW-0998">Cell outer membrane</keyword>
<dbReference type="GO" id="GO:0009279">
    <property type="term" value="C:cell outer membrane"/>
    <property type="evidence" value="ECO:0007669"/>
    <property type="project" value="UniProtKB-SubCell"/>
</dbReference>
<comment type="similarity">
    <text evidence="5">Belongs to the Omp25/RopB family.</text>
</comment>
<reference evidence="8" key="1">
    <citation type="submission" date="2021-03" db="EMBL/GenBank/DDBJ databases">
        <title>Roseibium sp. CAU 1637 isolated from Incheon.</title>
        <authorList>
            <person name="Kim W."/>
        </authorList>
    </citation>
    <scope>NUCLEOTIDE SEQUENCE</scope>
    <source>
        <strain evidence="8">CAU 1637</strain>
    </source>
</reference>
<name>A0A939EJM9_9HYPH</name>